<feature type="domain" description="PTS EIIA type-4" evidence="8">
    <location>
        <begin position="2"/>
        <end position="124"/>
    </location>
</feature>
<evidence type="ECO:0000256" key="2">
    <source>
        <dbReference type="ARBA" id="ARBA00022448"/>
    </source>
</evidence>
<keyword evidence="5" id="KW-0808">Transferase</keyword>
<dbReference type="AlphaFoldDB" id="X0SVZ7"/>
<evidence type="ECO:0000256" key="1">
    <source>
        <dbReference type="ARBA" id="ARBA00004496"/>
    </source>
</evidence>
<sequence length="136" mass="14786">MKAGVLIVSHYRLGEEMLQALRLIVPDSPPFRAVGIEPNQSVEEMRSAIAEALAAVDTGDGVLILTDMFGGTPSNISLSFLEEHRIEVVTGINLPMLIKLATLTEDKPVEELATFVKEYGQRNISVASELLPVGQR</sequence>
<dbReference type="GO" id="GO:0009401">
    <property type="term" value="P:phosphoenolpyruvate-dependent sugar phosphotransferase system"/>
    <property type="evidence" value="ECO:0007669"/>
    <property type="project" value="UniProtKB-KW"/>
</dbReference>
<dbReference type="Pfam" id="PF03610">
    <property type="entry name" value="EIIA-man"/>
    <property type="match status" value="1"/>
</dbReference>
<proteinExistence type="predicted"/>
<evidence type="ECO:0000256" key="4">
    <source>
        <dbReference type="ARBA" id="ARBA00022597"/>
    </source>
</evidence>
<protein>
    <recommendedName>
        <fullName evidence="8">PTS EIIA type-4 domain-containing protein</fullName>
    </recommendedName>
</protein>
<reference evidence="9" key="1">
    <citation type="journal article" date="2014" name="Front. Microbiol.">
        <title>High frequency of phylogenetically diverse reductive dehalogenase-homologous genes in deep subseafloor sedimentary metagenomes.</title>
        <authorList>
            <person name="Kawai M."/>
            <person name="Futagami T."/>
            <person name="Toyoda A."/>
            <person name="Takaki Y."/>
            <person name="Nishi S."/>
            <person name="Hori S."/>
            <person name="Arai W."/>
            <person name="Tsubouchi T."/>
            <person name="Morono Y."/>
            <person name="Uchiyama I."/>
            <person name="Ito T."/>
            <person name="Fujiyama A."/>
            <person name="Inagaki F."/>
            <person name="Takami H."/>
        </authorList>
    </citation>
    <scope>NUCLEOTIDE SEQUENCE</scope>
    <source>
        <strain evidence="9">Expedition CK06-06</strain>
    </source>
</reference>
<evidence type="ECO:0000256" key="6">
    <source>
        <dbReference type="ARBA" id="ARBA00022683"/>
    </source>
</evidence>
<dbReference type="PANTHER" id="PTHR33799">
    <property type="entry name" value="PTS PERMEASE-RELATED-RELATED"/>
    <property type="match status" value="1"/>
</dbReference>
<dbReference type="GO" id="GO:0016020">
    <property type="term" value="C:membrane"/>
    <property type="evidence" value="ECO:0007669"/>
    <property type="project" value="InterPro"/>
</dbReference>
<comment type="subcellular location">
    <subcellularLocation>
        <location evidence="1">Cytoplasm</location>
    </subcellularLocation>
</comment>
<evidence type="ECO:0000313" key="9">
    <source>
        <dbReference type="EMBL" id="GAF80087.1"/>
    </source>
</evidence>
<dbReference type="InterPro" id="IPR051471">
    <property type="entry name" value="Bacterial_PTS_sugar_comp"/>
</dbReference>
<dbReference type="InterPro" id="IPR036662">
    <property type="entry name" value="PTS_EIIA_man-typ_sf"/>
</dbReference>
<dbReference type="CDD" id="cd00006">
    <property type="entry name" value="PTS_IIA_man"/>
    <property type="match status" value="1"/>
</dbReference>
<keyword evidence="3" id="KW-0963">Cytoplasm</keyword>
<keyword evidence="7" id="KW-0418">Kinase</keyword>
<dbReference type="Gene3D" id="3.40.50.510">
    <property type="entry name" value="Phosphotransferase system, mannose-type IIA component"/>
    <property type="match status" value="1"/>
</dbReference>
<evidence type="ECO:0000259" key="8">
    <source>
        <dbReference type="PROSITE" id="PS51096"/>
    </source>
</evidence>
<keyword evidence="2" id="KW-0813">Transport</keyword>
<dbReference type="GO" id="GO:0005737">
    <property type="term" value="C:cytoplasm"/>
    <property type="evidence" value="ECO:0007669"/>
    <property type="project" value="UniProtKB-SubCell"/>
</dbReference>
<evidence type="ECO:0000256" key="7">
    <source>
        <dbReference type="ARBA" id="ARBA00022777"/>
    </source>
</evidence>
<dbReference type="EMBL" id="BARS01007224">
    <property type="protein sequence ID" value="GAF80087.1"/>
    <property type="molecule type" value="Genomic_DNA"/>
</dbReference>
<comment type="caution">
    <text evidence="9">The sequence shown here is derived from an EMBL/GenBank/DDBJ whole genome shotgun (WGS) entry which is preliminary data.</text>
</comment>
<accession>X0SVZ7</accession>
<keyword evidence="6" id="KW-0598">Phosphotransferase system</keyword>
<gene>
    <name evidence="9" type="ORF">S01H1_13947</name>
</gene>
<dbReference type="InterPro" id="IPR004701">
    <property type="entry name" value="PTS_EIIA_man-typ"/>
</dbReference>
<dbReference type="InterPro" id="IPR033887">
    <property type="entry name" value="PTS_IIA_man"/>
</dbReference>
<evidence type="ECO:0000256" key="3">
    <source>
        <dbReference type="ARBA" id="ARBA00022490"/>
    </source>
</evidence>
<keyword evidence="4" id="KW-0762">Sugar transport</keyword>
<dbReference type="PANTHER" id="PTHR33799:SF1">
    <property type="entry name" value="PTS SYSTEM MANNOSE-SPECIFIC EIIAB COMPONENT-RELATED"/>
    <property type="match status" value="1"/>
</dbReference>
<dbReference type="GO" id="GO:0016301">
    <property type="term" value="F:kinase activity"/>
    <property type="evidence" value="ECO:0007669"/>
    <property type="project" value="UniProtKB-KW"/>
</dbReference>
<evidence type="ECO:0000256" key="5">
    <source>
        <dbReference type="ARBA" id="ARBA00022679"/>
    </source>
</evidence>
<dbReference type="PROSITE" id="PS51096">
    <property type="entry name" value="PTS_EIIA_TYPE_4"/>
    <property type="match status" value="1"/>
</dbReference>
<dbReference type="SUPFAM" id="SSF53062">
    <property type="entry name" value="PTS system fructose IIA component-like"/>
    <property type="match status" value="1"/>
</dbReference>
<organism evidence="9">
    <name type="scientific">marine sediment metagenome</name>
    <dbReference type="NCBI Taxonomy" id="412755"/>
    <lineage>
        <taxon>unclassified sequences</taxon>
        <taxon>metagenomes</taxon>
        <taxon>ecological metagenomes</taxon>
    </lineage>
</organism>
<name>X0SVZ7_9ZZZZ</name>